<dbReference type="InterPro" id="IPR036048">
    <property type="entry name" value="Interleukin_8-like_sf"/>
</dbReference>
<feature type="domain" description="Chemokine interleukin-8-like" evidence="5">
    <location>
        <begin position="17"/>
        <end position="78"/>
    </location>
</feature>
<dbReference type="GeneTree" id="ENSGT00960000190413"/>
<dbReference type="SUPFAM" id="SSF54117">
    <property type="entry name" value="Interleukin 8-like chemokines"/>
    <property type="match status" value="1"/>
</dbReference>
<dbReference type="AlphaFoldDB" id="A0A670KI92"/>
<sequence length="99" mass="11221">MVFFYKGLAMEGHLVHMGSCKCQKHTSTAFGPKQIQSIQVIPKGIQCGRTEIILTLKSKWQVCVAPTAQWVQKLLKRLIKSLKKKVAPRFIEKNLVTII</sequence>
<dbReference type="CDD" id="cd00273">
    <property type="entry name" value="Chemokine_CXC"/>
    <property type="match status" value="1"/>
</dbReference>
<keyword evidence="7" id="KW-1185">Reference proteome</keyword>
<dbReference type="PRINTS" id="PR00437">
    <property type="entry name" value="SMALLCYTKCXC"/>
</dbReference>
<dbReference type="OMA" id="LGRCKCL"/>
<evidence type="ECO:0000313" key="6">
    <source>
        <dbReference type="Ensembl" id="ENSPMRP00000036015.1"/>
    </source>
</evidence>
<dbReference type="GO" id="GO:0006952">
    <property type="term" value="P:defense response"/>
    <property type="evidence" value="ECO:0007669"/>
    <property type="project" value="InterPro"/>
</dbReference>
<dbReference type="PANTHER" id="PTHR12015:SF198">
    <property type="entry name" value="PLATELET BASIC PROTEIN"/>
    <property type="match status" value="1"/>
</dbReference>
<dbReference type="Gene3D" id="2.40.50.40">
    <property type="match status" value="1"/>
</dbReference>
<evidence type="ECO:0000256" key="1">
    <source>
        <dbReference type="ARBA" id="ARBA00004613"/>
    </source>
</evidence>
<dbReference type="PRINTS" id="PR00436">
    <property type="entry name" value="INTERLEUKIN8"/>
</dbReference>
<dbReference type="FunFam" id="2.40.50.40:FF:000004">
    <property type="entry name" value="C-X-C motif chemokine"/>
    <property type="match status" value="1"/>
</dbReference>
<evidence type="ECO:0000259" key="5">
    <source>
        <dbReference type="SMART" id="SM00199"/>
    </source>
</evidence>
<keyword evidence="4" id="KW-0964">Secreted</keyword>
<protein>
    <recommendedName>
        <fullName evidence="5">Chemokine interleukin-8-like domain-containing protein</fullName>
    </recommendedName>
</protein>
<dbReference type="Ensembl" id="ENSPMRT00000038166.1">
    <property type="protein sequence ID" value="ENSPMRP00000036015.1"/>
    <property type="gene ID" value="ENSPMRG00000023267.1"/>
</dbReference>
<dbReference type="InterPro" id="IPR033899">
    <property type="entry name" value="CXC_Chemokine_domain"/>
</dbReference>
<accession>A0A670KI92</accession>
<dbReference type="GO" id="GO:0008009">
    <property type="term" value="F:chemokine activity"/>
    <property type="evidence" value="ECO:0007669"/>
    <property type="project" value="InterPro"/>
</dbReference>
<dbReference type="SMART" id="SM00199">
    <property type="entry name" value="SCY"/>
    <property type="match status" value="1"/>
</dbReference>
<keyword evidence="3" id="KW-0202">Cytokine</keyword>
<proteinExistence type="inferred from homology"/>
<dbReference type="Proteomes" id="UP000472272">
    <property type="component" value="Chromosome 9"/>
</dbReference>
<evidence type="ECO:0000256" key="4">
    <source>
        <dbReference type="ARBA" id="ARBA00022525"/>
    </source>
</evidence>
<reference evidence="6" key="2">
    <citation type="submission" date="2025-08" db="UniProtKB">
        <authorList>
            <consortium name="Ensembl"/>
        </authorList>
    </citation>
    <scope>IDENTIFICATION</scope>
</reference>
<comment type="subcellular location">
    <subcellularLocation>
        <location evidence="1">Secreted</location>
    </subcellularLocation>
</comment>
<dbReference type="GO" id="GO:0005615">
    <property type="term" value="C:extracellular space"/>
    <property type="evidence" value="ECO:0007669"/>
    <property type="project" value="UniProtKB-KW"/>
</dbReference>
<dbReference type="InterPro" id="IPR039809">
    <property type="entry name" value="Chemokine_b/g/d"/>
</dbReference>
<dbReference type="InterPro" id="IPR001811">
    <property type="entry name" value="Chemokine_IL8-like_dom"/>
</dbReference>
<comment type="similarity">
    <text evidence="2">Belongs to the intercrine alpha (chemokine CxC) family.</text>
</comment>
<reference evidence="6" key="3">
    <citation type="submission" date="2025-09" db="UniProtKB">
        <authorList>
            <consortium name="Ensembl"/>
        </authorList>
    </citation>
    <scope>IDENTIFICATION</scope>
</reference>
<organism evidence="6 7">
    <name type="scientific">Podarcis muralis</name>
    <name type="common">Wall lizard</name>
    <name type="synonym">Lacerta muralis</name>
    <dbReference type="NCBI Taxonomy" id="64176"/>
    <lineage>
        <taxon>Eukaryota</taxon>
        <taxon>Metazoa</taxon>
        <taxon>Chordata</taxon>
        <taxon>Craniata</taxon>
        <taxon>Vertebrata</taxon>
        <taxon>Euteleostomi</taxon>
        <taxon>Lepidosauria</taxon>
        <taxon>Squamata</taxon>
        <taxon>Bifurcata</taxon>
        <taxon>Unidentata</taxon>
        <taxon>Episquamata</taxon>
        <taxon>Laterata</taxon>
        <taxon>Lacertibaenia</taxon>
        <taxon>Lacertidae</taxon>
        <taxon>Podarcis</taxon>
    </lineage>
</organism>
<dbReference type="InterPro" id="IPR001089">
    <property type="entry name" value="Chemokine_CXC"/>
</dbReference>
<evidence type="ECO:0000256" key="3">
    <source>
        <dbReference type="ARBA" id="ARBA00022514"/>
    </source>
</evidence>
<dbReference type="GO" id="GO:0006955">
    <property type="term" value="P:immune response"/>
    <property type="evidence" value="ECO:0007669"/>
    <property type="project" value="InterPro"/>
</dbReference>
<reference evidence="6 7" key="1">
    <citation type="journal article" date="2019" name="Proc. Natl. Acad. Sci. U.S.A.">
        <title>Regulatory changes in pterin and carotenoid genes underlie balanced color polymorphisms in the wall lizard.</title>
        <authorList>
            <person name="Andrade P."/>
            <person name="Pinho C."/>
            <person name="Perez I de Lanuza G."/>
            <person name="Afonso S."/>
            <person name="Brejcha J."/>
            <person name="Rubin C.J."/>
            <person name="Wallerman O."/>
            <person name="Pereira P."/>
            <person name="Sabatino S.J."/>
            <person name="Bellati A."/>
            <person name="Pellitteri-Rosa D."/>
            <person name="Bosakova Z."/>
            <person name="Bunikis I."/>
            <person name="Carretero M.A."/>
            <person name="Feiner N."/>
            <person name="Marsik P."/>
            <person name="Pauperio F."/>
            <person name="Salvi D."/>
            <person name="Soler L."/>
            <person name="While G.M."/>
            <person name="Uller T."/>
            <person name="Font E."/>
            <person name="Andersson L."/>
            <person name="Carneiro M."/>
        </authorList>
    </citation>
    <scope>NUCLEOTIDE SEQUENCE</scope>
</reference>
<dbReference type="PANTHER" id="PTHR12015">
    <property type="entry name" value="SMALL INDUCIBLE CYTOKINE A"/>
    <property type="match status" value="1"/>
</dbReference>
<name>A0A670KI92_PODMU</name>
<evidence type="ECO:0000313" key="7">
    <source>
        <dbReference type="Proteomes" id="UP000472272"/>
    </source>
</evidence>
<evidence type="ECO:0000256" key="2">
    <source>
        <dbReference type="ARBA" id="ARBA00010665"/>
    </source>
</evidence>
<dbReference type="Pfam" id="PF00048">
    <property type="entry name" value="IL8"/>
    <property type="match status" value="1"/>
</dbReference>